<gene>
    <name evidence="1" type="ORF">SAE02_08030</name>
</gene>
<protein>
    <recommendedName>
        <fullName evidence="3">YcjX family protein</fullName>
    </recommendedName>
</protein>
<reference evidence="1 2" key="1">
    <citation type="submission" date="2019-07" db="EMBL/GenBank/DDBJ databases">
        <title>Whole genome shotgun sequence of Skermanella aerolata NBRC 106429.</title>
        <authorList>
            <person name="Hosoyama A."/>
            <person name="Uohara A."/>
            <person name="Ohji S."/>
            <person name="Ichikawa N."/>
        </authorList>
    </citation>
    <scope>NUCLEOTIDE SEQUENCE [LARGE SCALE GENOMIC DNA]</scope>
    <source>
        <strain evidence="1 2">NBRC 106429</strain>
    </source>
</reference>
<dbReference type="PANTHER" id="PTHR38605">
    <property type="entry name" value="ATPASE-RELATED"/>
    <property type="match status" value="1"/>
</dbReference>
<dbReference type="PANTHER" id="PTHR38605:SF1">
    <property type="entry name" value="ATPASE"/>
    <property type="match status" value="1"/>
</dbReference>
<proteinExistence type="predicted"/>
<accession>A0A512DJP5</accession>
<dbReference type="PIRSF" id="PIRSF019381">
    <property type="entry name" value="YcjX"/>
    <property type="match status" value="1"/>
</dbReference>
<dbReference type="Proteomes" id="UP000321523">
    <property type="component" value="Unassembled WGS sequence"/>
</dbReference>
<keyword evidence="2" id="KW-1185">Reference proteome</keyword>
<dbReference type="Pfam" id="PF04317">
    <property type="entry name" value="DUF463"/>
    <property type="match status" value="1"/>
</dbReference>
<evidence type="ECO:0000313" key="2">
    <source>
        <dbReference type="Proteomes" id="UP000321523"/>
    </source>
</evidence>
<name>A0A512DJP5_9PROT</name>
<sequence length="472" mass="52698">MPPSPFRDLTNLGGRAFDRVGELTDRMLDGNLRIGVTGLRRSGKTVFTTALIDNLLHADRLPFLDVVATGRFIAARMEPQPDQAVPRFDYETQIARLTAPDPAWPNNTKVTSQARVAIRYMPGSLLKRRLRGVTRLNLDIIDYPGEWLLDLPLLDRTYAEWSRETLALSRRAPRDALAAEWLAYLSNRDPSGPAEEAVARRAAELYTNYLLACRASDQLLSLIQPGRFVEPGELIGAPVLAFCPLPEPAARAGRHTLWSMMEERFEAYKTNVVRRFFAEHFARLDRQIVLVDVLGALNAGPAALADMQTSLSATLESFHHGRSSWLDRLLGGRIDRVLFAATKADHIPSNQHGNLRRLLDGLVAERRNAIRFEGAAVETMALAALKCTETVMAEHQGRQLSCVRGIPLGRTEPTVLYPGEIPDDHRLLDRDGIRKLNFLDFRPPTLAGRHGRGLPNIRLDQALEFLVGDFLS</sequence>
<dbReference type="InterPro" id="IPR007413">
    <property type="entry name" value="YcjX-like"/>
</dbReference>
<dbReference type="EMBL" id="BJYZ01000003">
    <property type="protein sequence ID" value="GEO36655.1"/>
    <property type="molecule type" value="Genomic_DNA"/>
</dbReference>
<evidence type="ECO:0008006" key="3">
    <source>
        <dbReference type="Google" id="ProtNLM"/>
    </source>
</evidence>
<organism evidence="1 2">
    <name type="scientific">Skermanella aerolata</name>
    <dbReference type="NCBI Taxonomy" id="393310"/>
    <lineage>
        <taxon>Bacteria</taxon>
        <taxon>Pseudomonadati</taxon>
        <taxon>Pseudomonadota</taxon>
        <taxon>Alphaproteobacteria</taxon>
        <taxon>Rhodospirillales</taxon>
        <taxon>Azospirillaceae</taxon>
        <taxon>Skermanella</taxon>
    </lineage>
</organism>
<comment type="caution">
    <text evidence="1">The sequence shown here is derived from an EMBL/GenBank/DDBJ whole genome shotgun (WGS) entry which is preliminary data.</text>
</comment>
<dbReference type="RefSeq" id="WP_052830842.1">
    <property type="nucleotide sequence ID" value="NZ_BJYZ01000003.1"/>
</dbReference>
<evidence type="ECO:0000313" key="1">
    <source>
        <dbReference type="EMBL" id="GEO36655.1"/>
    </source>
</evidence>
<dbReference type="AlphaFoldDB" id="A0A512DJP5"/>